<proteinExistence type="predicted"/>
<evidence type="ECO:0000313" key="3">
    <source>
        <dbReference type="Proteomes" id="UP000314294"/>
    </source>
</evidence>
<reference evidence="2 3" key="1">
    <citation type="submission" date="2019-03" db="EMBL/GenBank/DDBJ databases">
        <title>First draft genome of Liparis tanakae, snailfish: a comprehensive survey of snailfish specific genes.</title>
        <authorList>
            <person name="Kim W."/>
            <person name="Song I."/>
            <person name="Jeong J.-H."/>
            <person name="Kim D."/>
            <person name="Kim S."/>
            <person name="Ryu S."/>
            <person name="Song J.Y."/>
            <person name="Lee S.K."/>
        </authorList>
    </citation>
    <scope>NUCLEOTIDE SEQUENCE [LARGE SCALE GENOMIC DNA]</scope>
    <source>
        <tissue evidence="2">Muscle</tissue>
    </source>
</reference>
<evidence type="ECO:0000313" key="2">
    <source>
        <dbReference type="EMBL" id="TNN86921.1"/>
    </source>
</evidence>
<sequence>MAAMKLRKASWISSSRVWRLFPPSSSMHTRAIAVIPEVCPTMLLLRFLSTLQKHKNICGPLRLAPLSSAERPEGVFSTQRADHHSYVGYGGFWFDGRGAGLVKVKLLLQRFGQVPHKSTTRSLNSQTEVKVTGCPGQCGQHPGPQKKVEVREPKSAGSRRAVAVPPSQHLGI</sequence>
<gene>
    <name evidence="2" type="ORF">EYF80_002676</name>
</gene>
<comment type="caution">
    <text evidence="2">The sequence shown here is derived from an EMBL/GenBank/DDBJ whole genome shotgun (WGS) entry which is preliminary data.</text>
</comment>
<dbReference type="AlphaFoldDB" id="A0A4Z2JAF0"/>
<keyword evidence="3" id="KW-1185">Reference proteome</keyword>
<evidence type="ECO:0000256" key="1">
    <source>
        <dbReference type="SAM" id="MobiDB-lite"/>
    </source>
</evidence>
<name>A0A4Z2JAF0_9TELE</name>
<feature type="region of interest" description="Disordered" evidence="1">
    <location>
        <begin position="134"/>
        <end position="172"/>
    </location>
</feature>
<feature type="compositionally biased region" description="Low complexity" evidence="1">
    <location>
        <begin position="134"/>
        <end position="145"/>
    </location>
</feature>
<dbReference type="Proteomes" id="UP000314294">
    <property type="component" value="Unassembled WGS sequence"/>
</dbReference>
<dbReference type="EMBL" id="SRLO01000012">
    <property type="protein sequence ID" value="TNN86921.1"/>
    <property type="molecule type" value="Genomic_DNA"/>
</dbReference>
<protein>
    <submittedName>
        <fullName evidence="2">Uncharacterized protein</fullName>
    </submittedName>
</protein>
<organism evidence="2 3">
    <name type="scientific">Liparis tanakae</name>
    <name type="common">Tanaka's snailfish</name>
    <dbReference type="NCBI Taxonomy" id="230148"/>
    <lineage>
        <taxon>Eukaryota</taxon>
        <taxon>Metazoa</taxon>
        <taxon>Chordata</taxon>
        <taxon>Craniata</taxon>
        <taxon>Vertebrata</taxon>
        <taxon>Euteleostomi</taxon>
        <taxon>Actinopterygii</taxon>
        <taxon>Neopterygii</taxon>
        <taxon>Teleostei</taxon>
        <taxon>Neoteleostei</taxon>
        <taxon>Acanthomorphata</taxon>
        <taxon>Eupercaria</taxon>
        <taxon>Perciformes</taxon>
        <taxon>Cottioidei</taxon>
        <taxon>Cottales</taxon>
        <taxon>Liparidae</taxon>
        <taxon>Liparis</taxon>
    </lineage>
</organism>
<accession>A0A4Z2JAF0</accession>